<dbReference type="PANTHER" id="PTHR32294:SF0">
    <property type="entry name" value="DNA POLYMERASE III SUBUNIT ALPHA"/>
    <property type="match status" value="1"/>
</dbReference>
<sequence length="42" mass="5161">MPDFDVDFCMEKRDQVIEHVADMYGRDAVSQIITFVRWRRKR</sequence>
<dbReference type="GO" id="GO:0006260">
    <property type="term" value="P:DNA replication"/>
    <property type="evidence" value="ECO:0007669"/>
    <property type="project" value="InterPro"/>
</dbReference>
<feature type="domain" description="Bacterial DNA polymerase III alpha subunit NTPase" evidence="1">
    <location>
        <begin position="1"/>
        <end position="41"/>
    </location>
</feature>
<keyword evidence="2" id="KW-0808">Transferase</keyword>
<dbReference type="AlphaFoldDB" id="A0A376MR57"/>
<protein>
    <submittedName>
        <fullName evidence="2">DNA polymerase III subunit alpha</fullName>
        <ecNumber evidence="2">2.7.7.7</ecNumber>
    </submittedName>
</protein>
<keyword evidence="2" id="KW-0548">Nucleotidyltransferase</keyword>
<accession>A0A376MR57</accession>
<evidence type="ECO:0000313" key="2">
    <source>
        <dbReference type="EMBL" id="STG52931.1"/>
    </source>
</evidence>
<dbReference type="GO" id="GO:0008408">
    <property type="term" value="F:3'-5' exonuclease activity"/>
    <property type="evidence" value="ECO:0007669"/>
    <property type="project" value="InterPro"/>
</dbReference>
<dbReference type="Proteomes" id="UP000254817">
    <property type="component" value="Unassembled WGS sequence"/>
</dbReference>
<organism evidence="2 3">
    <name type="scientific">Escherichia coli</name>
    <dbReference type="NCBI Taxonomy" id="562"/>
    <lineage>
        <taxon>Bacteria</taxon>
        <taxon>Pseudomonadati</taxon>
        <taxon>Pseudomonadota</taxon>
        <taxon>Gammaproteobacteria</taxon>
        <taxon>Enterobacterales</taxon>
        <taxon>Enterobacteriaceae</taxon>
        <taxon>Escherichia</taxon>
    </lineage>
</organism>
<evidence type="ECO:0000259" key="1">
    <source>
        <dbReference type="Pfam" id="PF07733"/>
    </source>
</evidence>
<dbReference type="EMBL" id="UGAW01000001">
    <property type="protein sequence ID" value="STG52931.1"/>
    <property type="molecule type" value="Genomic_DNA"/>
</dbReference>
<dbReference type="EC" id="2.7.7.7" evidence="2"/>
<proteinExistence type="predicted"/>
<dbReference type="InterPro" id="IPR004805">
    <property type="entry name" value="DnaE2/DnaE/PolC"/>
</dbReference>
<dbReference type="GO" id="GO:0003887">
    <property type="term" value="F:DNA-directed DNA polymerase activity"/>
    <property type="evidence" value="ECO:0007669"/>
    <property type="project" value="UniProtKB-EC"/>
</dbReference>
<name>A0A376MR57_ECOLX</name>
<dbReference type="Pfam" id="PF07733">
    <property type="entry name" value="DNA_pol3_alpha"/>
    <property type="match status" value="1"/>
</dbReference>
<dbReference type="PANTHER" id="PTHR32294">
    <property type="entry name" value="DNA POLYMERASE III SUBUNIT ALPHA"/>
    <property type="match status" value="1"/>
</dbReference>
<evidence type="ECO:0000313" key="3">
    <source>
        <dbReference type="Proteomes" id="UP000254817"/>
    </source>
</evidence>
<gene>
    <name evidence="2" type="primary">dnaE_3</name>
    <name evidence="2" type="ORF">NCTC11112_03453</name>
</gene>
<dbReference type="InterPro" id="IPR011708">
    <property type="entry name" value="DNA_pol3_alpha_NTPase_dom"/>
</dbReference>
<reference evidence="2 3" key="1">
    <citation type="submission" date="2018-06" db="EMBL/GenBank/DDBJ databases">
        <authorList>
            <consortium name="Pathogen Informatics"/>
            <person name="Doyle S."/>
        </authorList>
    </citation>
    <scope>NUCLEOTIDE SEQUENCE [LARGE SCALE GENOMIC DNA]</scope>
    <source>
        <strain evidence="2 3">NCTC11112</strain>
    </source>
</reference>